<dbReference type="STRING" id="629741.GCWU000324_01974"/>
<dbReference type="EMBL" id="ACJW02000003">
    <property type="protein sequence ID" value="EEP67725.1"/>
    <property type="molecule type" value="Genomic_DNA"/>
</dbReference>
<gene>
    <name evidence="1" type="ORF">GCWU000324_01974</name>
</gene>
<dbReference type="RefSeq" id="WP_003796830.1">
    <property type="nucleotide sequence ID" value="NZ_GG665872.1"/>
</dbReference>
<organism evidence="1 2">
    <name type="scientific">Kingella oralis ATCC 51147</name>
    <dbReference type="NCBI Taxonomy" id="629741"/>
    <lineage>
        <taxon>Bacteria</taxon>
        <taxon>Pseudomonadati</taxon>
        <taxon>Pseudomonadota</taxon>
        <taxon>Betaproteobacteria</taxon>
        <taxon>Neisseriales</taxon>
        <taxon>Neisseriaceae</taxon>
        <taxon>Kingella</taxon>
    </lineage>
</organism>
<name>C4GIV3_9NEIS</name>
<dbReference type="AlphaFoldDB" id="C4GIV3"/>
<comment type="caution">
    <text evidence="1">The sequence shown here is derived from an EMBL/GenBank/DDBJ whole genome shotgun (WGS) entry which is preliminary data.</text>
</comment>
<evidence type="ECO:0000313" key="1">
    <source>
        <dbReference type="EMBL" id="EEP67725.1"/>
    </source>
</evidence>
<dbReference type="Proteomes" id="UP000003009">
    <property type="component" value="Unassembled WGS sequence"/>
</dbReference>
<keyword evidence="2" id="KW-1185">Reference proteome</keyword>
<accession>C4GIV3</accession>
<reference evidence="1" key="1">
    <citation type="submission" date="2009-04" db="EMBL/GenBank/DDBJ databases">
        <authorList>
            <person name="Weinstock G."/>
            <person name="Sodergren E."/>
            <person name="Clifton S."/>
            <person name="Fulton L."/>
            <person name="Fulton B."/>
            <person name="Courtney L."/>
            <person name="Fronick C."/>
            <person name="Harrison M."/>
            <person name="Strong C."/>
            <person name="Farmer C."/>
            <person name="Delahaunty K."/>
            <person name="Markovic C."/>
            <person name="Hall O."/>
            <person name="Minx P."/>
            <person name="Tomlinson C."/>
            <person name="Mitreva M."/>
            <person name="Nelson J."/>
            <person name="Hou S."/>
            <person name="Wollam A."/>
            <person name="Pepin K.H."/>
            <person name="Johnson M."/>
            <person name="Bhonagiri V."/>
            <person name="Nash W.E."/>
            <person name="Warren W."/>
            <person name="Chinwalla A."/>
            <person name="Mardis E.R."/>
            <person name="Wilson R.K."/>
        </authorList>
    </citation>
    <scope>NUCLEOTIDE SEQUENCE [LARGE SCALE GENOMIC DNA]</scope>
    <source>
        <strain evidence="1">ATCC 51147</strain>
    </source>
</reference>
<evidence type="ECO:0000313" key="2">
    <source>
        <dbReference type="Proteomes" id="UP000003009"/>
    </source>
</evidence>
<proteinExistence type="predicted"/>
<sequence>MTPTQARALLRIHACEDQATTAENSFLRSLRPFSGSLKTQHFHEIIAAVRVLAADFGAQQPSHETVSLFYSIIYCARAWGLSPQGMLQTNALLTPEQTATLAAWVEIMEETLYYLLQGCAEEAFTAYENYCAEHPEHTPQVK</sequence>
<dbReference type="GeneID" id="84906056"/>
<protein>
    <submittedName>
        <fullName evidence="1">Uncharacterized protein</fullName>
    </submittedName>
</protein>
<dbReference type="HOGENOM" id="CLU_1873391_0_0_4"/>
<dbReference type="OrthoDB" id="2678365at2"/>